<evidence type="ECO:0000256" key="1">
    <source>
        <dbReference type="SAM" id="MobiDB-lite"/>
    </source>
</evidence>
<protein>
    <submittedName>
        <fullName evidence="2">Uncharacterized protein</fullName>
    </submittedName>
</protein>
<dbReference type="AlphaFoldDB" id="R0JG82"/>
<reference evidence="3" key="1">
    <citation type="journal article" date="2013" name="Nat. Genet.">
        <title>The duck genome and transcriptome provide insight into an avian influenza virus reservoir species.</title>
        <authorList>
            <person name="Huang Y."/>
            <person name="Li Y."/>
            <person name="Burt D.W."/>
            <person name="Chen H."/>
            <person name="Zhang Y."/>
            <person name="Qian W."/>
            <person name="Kim H."/>
            <person name="Gan S."/>
            <person name="Zhao Y."/>
            <person name="Li J."/>
            <person name="Yi K."/>
            <person name="Feng H."/>
            <person name="Zhu P."/>
            <person name="Li B."/>
            <person name="Liu Q."/>
            <person name="Fairley S."/>
            <person name="Magor K.E."/>
            <person name="Du Z."/>
            <person name="Hu X."/>
            <person name="Goodman L."/>
            <person name="Tafer H."/>
            <person name="Vignal A."/>
            <person name="Lee T."/>
            <person name="Kim K.W."/>
            <person name="Sheng Z."/>
            <person name="An Y."/>
            <person name="Searle S."/>
            <person name="Herrero J."/>
            <person name="Groenen M.A."/>
            <person name="Crooijmans R.P."/>
            <person name="Faraut T."/>
            <person name="Cai Q."/>
            <person name="Webster R.G."/>
            <person name="Aldridge J.R."/>
            <person name="Warren W.C."/>
            <person name="Bartschat S."/>
            <person name="Kehr S."/>
            <person name="Marz M."/>
            <person name="Stadler P.F."/>
            <person name="Smith J."/>
            <person name="Kraus R.H."/>
            <person name="Zhao Y."/>
            <person name="Ren L."/>
            <person name="Fei J."/>
            <person name="Morisson M."/>
            <person name="Kaiser P."/>
            <person name="Griffin D.K."/>
            <person name="Rao M."/>
            <person name="Pitel F."/>
            <person name="Wang J."/>
            <person name="Li N."/>
        </authorList>
    </citation>
    <scope>NUCLEOTIDE SEQUENCE [LARGE SCALE GENOMIC DNA]</scope>
</reference>
<accession>R0JG82</accession>
<feature type="region of interest" description="Disordered" evidence="1">
    <location>
        <begin position="161"/>
        <end position="182"/>
    </location>
</feature>
<feature type="region of interest" description="Disordered" evidence="1">
    <location>
        <begin position="12"/>
        <end position="36"/>
    </location>
</feature>
<dbReference type="Proteomes" id="UP000296049">
    <property type="component" value="Unassembled WGS sequence"/>
</dbReference>
<evidence type="ECO:0000313" key="3">
    <source>
        <dbReference type="Proteomes" id="UP000296049"/>
    </source>
</evidence>
<dbReference type="EMBL" id="KB744113">
    <property type="protein sequence ID" value="EOA95971.1"/>
    <property type="molecule type" value="Genomic_DNA"/>
</dbReference>
<sequence>MSQTYYPCSISAHGKHFPDRPNTSQPYSPSPPQSLSPPAHLCSFLTLFPDSAEPNTALGDAEHTALQTVAVSSGSNMLELLYCLLSKPMQGTSPSCFQLPMEQSQAVARYPSPLFTVTFEKYHTKHPEEVGITASLNAVTLPMYHFGKSMSALAQAPFSPKARQRRVQQHLDHPGQLNKEGLDRQCSNSFRRGQESSSRVSFEIGKGDSIWKKGQCLPVLALGCITFEWRLIKMSPQLLRIPQHGPAPGAWPTPEPVQLSEPADNCSAVLLHQFAASALLRTLAV</sequence>
<organism evidence="2 3">
    <name type="scientific">Anas platyrhynchos</name>
    <name type="common">Mallard</name>
    <name type="synonym">Anas boschas</name>
    <dbReference type="NCBI Taxonomy" id="8839"/>
    <lineage>
        <taxon>Eukaryota</taxon>
        <taxon>Metazoa</taxon>
        <taxon>Chordata</taxon>
        <taxon>Craniata</taxon>
        <taxon>Vertebrata</taxon>
        <taxon>Euteleostomi</taxon>
        <taxon>Archelosauria</taxon>
        <taxon>Archosauria</taxon>
        <taxon>Dinosauria</taxon>
        <taxon>Saurischia</taxon>
        <taxon>Theropoda</taxon>
        <taxon>Coelurosauria</taxon>
        <taxon>Aves</taxon>
        <taxon>Neognathae</taxon>
        <taxon>Galloanserae</taxon>
        <taxon>Anseriformes</taxon>
        <taxon>Anatidae</taxon>
        <taxon>Anatinae</taxon>
        <taxon>Anas</taxon>
    </lineage>
</organism>
<name>R0JG82_ANAPL</name>
<proteinExistence type="predicted"/>
<keyword evidence="3" id="KW-1185">Reference proteome</keyword>
<gene>
    <name evidence="2" type="ORF">Anapl_09983</name>
</gene>
<evidence type="ECO:0000313" key="2">
    <source>
        <dbReference type="EMBL" id="EOA95971.1"/>
    </source>
</evidence>